<feature type="domain" description="SAM-dependent MTase DRM-type" evidence="11">
    <location>
        <begin position="255"/>
        <end position="563"/>
    </location>
</feature>
<dbReference type="InParanoid" id="D8RGL7"/>
<name>D8RGL7_SELML</name>
<sequence length="565" mass="62536">MLVEYGSSSESEDEYDDSLSFSFDVEDGYKMADDTASSAIPRSSRNELRAMGFSSSLIDRAMEISDCGSVEDLASKILAMQEHTSLEDIFRGKLSEEMITNARKECGANAQDSAIADYIFSQHPDLLRAEEASDKHLHGRLKSMGFSDEQIANALGLFGNDAKLEDVVEHIFAKEAAPRLEEKPDLARIYREWDEESRPGSSSRRVDTTDGKRKREDDTFFANFDDLEDNFDGFLPEQRNQGDGMGFGIPGQPPRSRTLPSSSLPPPFFYFENVAVMPRGSWEDSTASSQSSPRGYVHNLPVKGRRALHPGPMTIQELVPGMENVRPPWDKRVKLNCITTSSDRAARVQASAEAFYNDDDVDPQVFLDMKRANLVWRGRGILAPLEVQELEVVQGFDVGHTSSGQSPAERIKALGNAMQVHTVAWHLSVLGELFPSGIRVLSLFSGIGGIEVALEKLGIPIKFLVSVETSADCHRVLRSWWHRTRQRGTHIVLGDVTELSRERIEELAARAGGGFDLVAGGSPCNNFSGNNRTSRTGITGDKSRLFFDYVRILTTVRSIMAKSAS</sequence>
<dbReference type="STRING" id="88036.D8RGL7"/>
<keyword evidence="7" id="KW-0238">DNA-binding</keyword>
<dbReference type="InterPro" id="IPR029063">
    <property type="entry name" value="SAM-dependent_MTases_sf"/>
</dbReference>
<evidence type="ECO:0000256" key="2">
    <source>
        <dbReference type="ARBA" id="ARBA00011975"/>
    </source>
</evidence>
<dbReference type="Pfam" id="PF00145">
    <property type="entry name" value="DNA_methylase"/>
    <property type="match status" value="1"/>
</dbReference>
<dbReference type="InterPro" id="IPR018117">
    <property type="entry name" value="C5_DNA_meth_AS"/>
</dbReference>
<dbReference type="InterPro" id="IPR001525">
    <property type="entry name" value="C5_MeTfrase"/>
</dbReference>
<dbReference type="InterPro" id="IPR050390">
    <property type="entry name" value="C5-Methyltransferase"/>
</dbReference>
<dbReference type="InterPro" id="IPR030380">
    <property type="entry name" value="SAM_MeTfrase_DRM"/>
</dbReference>
<dbReference type="SUPFAM" id="SSF53335">
    <property type="entry name" value="S-adenosyl-L-methionine-dependent methyltransferases"/>
    <property type="match status" value="2"/>
</dbReference>
<organism evidence="13">
    <name type="scientific">Selaginella moellendorffii</name>
    <name type="common">Spikemoss</name>
    <dbReference type="NCBI Taxonomy" id="88036"/>
    <lineage>
        <taxon>Eukaryota</taxon>
        <taxon>Viridiplantae</taxon>
        <taxon>Streptophyta</taxon>
        <taxon>Embryophyta</taxon>
        <taxon>Tracheophyta</taxon>
        <taxon>Lycopodiopsida</taxon>
        <taxon>Selaginellales</taxon>
        <taxon>Selaginellaceae</taxon>
        <taxon>Selaginella</taxon>
    </lineage>
</organism>
<dbReference type="GO" id="GO:0005634">
    <property type="term" value="C:nucleus"/>
    <property type="evidence" value="ECO:0000318"/>
    <property type="project" value="GO_Central"/>
</dbReference>
<dbReference type="GO" id="GO:0003677">
    <property type="term" value="F:DNA binding"/>
    <property type="evidence" value="ECO:0007669"/>
    <property type="project" value="UniProtKB-KW"/>
</dbReference>
<dbReference type="Proteomes" id="UP000001514">
    <property type="component" value="Unassembled WGS sequence"/>
</dbReference>
<dbReference type="KEGG" id="smo:SELMODRAFT_411110"/>
<evidence type="ECO:0000256" key="5">
    <source>
        <dbReference type="ARBA" id="ARBA00022691"/>
    </source>
</evidence>
<feature type="region of interest" description="Disordered" evidence="10">
    <location>
        <begin position="193"/>
        <end position="213"/>
    </location>
</feature>
<keyword evidence="6" id="KW-0677">Repeat</keyword>
<proteinExistence type="inferred from homology"/>
<keyword evidence="8" id="KW-0539">Nucleus</keyword>
<keyword evidence="4 9" id="KW-0808">Transferase</keyword>
<dbReference type="PROSITE" id="PS51680">
    <property type="entry name" value="SAM_MT_DRM"/>
    <property type="match status" value="1"/>
</dbReference>
<evidence type="ECO:0000256" key="3">
    <source>
        <dbReference type="ARBA" id="ARBA00022603"/>
    </source>
</evidence>
<keyword evidence="3 9" id="KW-0489">Methyltransferase</keyword>
<evidence type="ECO:0000256" key="6">
    <source>
        <dbReference type="ARBA" id="ARBA00022737"/>
    </source>
</evidence>
<dbReference type="PROSITE" id="PS00094">
    <property type="entry name" value="C5_MTASE_1"/>
    <property type="match status" value="1"/>
</dbReference>
<comment type="similarity">
    <text evidence="9">Belongs to the class I-like SAM-binding methyltransferase superfamily. C5-methyltransferase family.</text>
</comment>
<evidence type="ECO:0000313" key="12">
    <source>
        <dbReference type="EMBL" id="EFJ28378.1"/>
    </source>
</evidence>
<gene>
    <name evidence="12" type="ORF">SELMODRAFT_411110</name>
</gene>
<dbReference type="GO" id="GO:0003886">
    <property type="term" value="F:DNA (cytosine-5-)-methyltransferase activity"/>
    <property type="evidence" value="ECO:0007669"/>
    <property type="project" value="UniProtKB-EC"/>
</dbReference>
<evidence type="ECO:0000259" key="11">
    <source>
        <dbReference type="PROSITE" id="PS51680"/>
    </source>
</evidence>
<protein>
    <recommendedName>
        <fullName evidence="2">DNA (cytosine-5-)-methyltransferase</fullName>
        <ecNumber evidence="2">2.1.1.37</ecNumber>
    </recommendedName>
</protein>
<dbReference type="HOGENOM" id="CLU_006805_2_0_1"/>
<dbReference type="PROSITE" id="PS51679">
    <property type="entry name" value="SAM_MT_C5"/>
    <property type="match status" value="1"/>
</dbReference>
<evidence type="ECO:0000256" key="7">
    <source>
        <dbReference type="ARBA" id="ARBA00023125"/>
    </source>
</evidence>
<dbReference type="EMBL" id="GL377579">
    <property type="protein sequence ID" value="EFJ28378.1"/>
    <property type="molecule type" value="Genomic_DNA"/>
</dbReference>
<evidence type="ECO:0000256" key="4">
    <source>
        <dbReference type="ARBA" id="ARBA00022679"/>
    </source>
</evidence>
<dbReference type="EC" id="2.1.1.37" evidence="2"/>
<dbReference type="OMA" id="HQMEMIL"/>
<comment type="subcellular location">
    <subcellularLocation>
        <location evidence="1">Nucleus</location>
    </subcellularLocation>
</comment>
<reference evidence="12 13" key="1">
    <citation type="journal article" date="2011" name="Science">
        <title>The Selaginella genome identifies genetic changes associated with the evolution of vascular plants.</title>
        <authorList>
            <person name="Banks J.A."/>
            <person name="Nishiyama T."/>
            <person name="Hasebe M."/>
            <person name="Bowman J.L."/>
            <person name="Gribskov M."/>
            <person name="dePamphilis C."/>
            <person name="Albert V.A."/>
            <person name="Aono N."/>
            <person name="Aoyama T."/>
            <person name="Ambrose B.A."/>
            <person name="Ashton N.W."/>
            <person name="Axtell M.J."/>
            <person name="Barker E."/>
            <person name="Barker M.S."/>
            <person name="Bennetzen J.L."/>
            <person name="Bonawitz N.D."/>
            <person name="Chapple C."/>
            <person name="Cheng C."/>
            <person name="Correa L.G."/>
            <person name="Dacre M."/>
            <person name="DeBarry J."/>
            <person name="Dreyer I."/>
            <person name="Elias M."/>
            <person name="Engstrom E.M."/>
            <person name="Estelle M."/>
            <person name="Feng L."/>
            <person name="Finet C."/>
            <person name="Floyd S.K."/>
            <person name="Frommer W.B."/>
            <person name="Fujita T."/>
            <person name="Gramzow L."/>
            <person name="Gutensohn M."/>
            <person name="Harholt J."/>
            <person name="Hattori M."/>
            <person name="Heyl A."/>
            <person name="Hirai T."/>
            <person name="Hiwatashi Y."/>
            <person name="Ishikawa M."/>
            <person name="Iwata M."/>
            <person name="Karol K.G."/>
            <person name="Koehler B."/>
            <person name="Kolukisaoglu U."/>
            <person name="Kubo M."/>
            <person name="Kurata T."/>
            <person name="Lalonde S."/>
            <person name="Li K."/>
            <person name="Li Y."/>
            <person name="Litt A."/>
            <person name="Lyons E."/>
            <person name="Manning G."/>
            <person name="Maruyama T."/>
            <person name="Michael T.P."/>
            <person name="Mikami K."/>
            <person name="Miyazaki S."/>
            <person name="Morinaga S."/>
            <person name="Murata T."/>
            <person name="Mueller-Roeber B."/>
            <person name="Nelson D.R."/>
            <person name="Obara M."/>
            <person name="Oguri Y."/>
            <person name="Olmstead R.G."/>
            <person name="Onodera N."/>
            <person name="Petersen B.L."/>
            <person name="Pils B."/>
            <person name="Prigge M."/>
            <person name="Rensing S.A."/>
            <person name="Riano-Pachon D.M."/>
            <person name="Roberts A.W."/>
            <person name="Sato Y."/>
            <person name="Scheller H.V."/>
            <person name="Schulz B."/>
            <person name="Schulz C."/>
            <person name="Shakirov E.V."/>
            <person name="Shibagaki N."/>
            <person name="Shinohara N."/>
            <person name="Shippen D.E."/>
            <person name="Soerensen I."/>
            <person name="Sotooka R."/>
            <person name="Sugimoto N."/>
            <person name="Sugita M."/>
            <person name="Sumikawa N."/>
            <person name="Tanurdzic M."/>
            <person name="Theissen G."/>
            <person name="Ulvskov P."/>
            <person name="Wakazuki S."/>
            <person name="Weng J.K."/>
            <person name="Willats W.W."/>
            <person name="Wipf D."/>
            <person name="Wolf P.G."/>
            <person name="Yang L."/>
            <person name="Zimmer A.D."/>
            <person name="Zhu Q."/>
            <person name="Mitros T."/>
            <person name="Hellsten U."/>
            <person name="Loque D."/>
            <person name="Otillar R."/>
            <person name="Salamov A."/>
            <person name="Schmutz J."/>
            <person name="Shapiro H."/>
            <person name="Lindquist E."/>
            <person name="Lucas S."/>
            <person name="Rokhsar D."/>
            <person name="Grigoriev I.V."/>
        </authorList>
    </citation>
    <scope>NUCLEOTIDE SEQUENCE [LARGE SCALE GENOMIC DNA]</scope>
</reference>
<keyword evidence="13" id="KW-1185">Reference proteome</keyword>
<evidence type="ECO:0000256" key="9">
    <source>
        <dbReference type="PROSITE-ProRule" id="PRU01016"/>
    </source>
</evidence>
<accession>D8RGL7</accession>
<dbReference type="eggNOG" id="ENOG502QVZV">
    <property type="taxonomic scope" value="Eukaryota"/>
</dbReference>
<dbReference type="GO" id="GO:0032259">
    <property type="term" value="P:methylation"/>
    <property type="evidence" value="ECO:0007669"/>
    <property type="project" value="UniProtKB-KW"/>
</dbReference>
<keyword evidence="5 9" id="KW-0949">S-adenosyl-L-methionine</keyword>
<evidence type="ECO:0000256" key="10">
    <source>
        <dbReference type="SAM" id="MobiDB-lite"/>
    </source>
</evidence>
<dbReference type="Gramene" id="EFJ28378">
    <property type="protein sequence ID" value="EFJ28378"/>
    <property type="gene ID" value="SELMODRAFT_411110"/>
</dbReference>
<dbReference type="AlphaFoldDB" id="D8RGL7"/>
<feature type="region of interest" description="Disordered" evidence="10">
    <location>
        <begin position="238"/>
        <end position="262"/>
    </location>
</feature>
<dbReference type="PANTHER" id="PTHR23068">
    <property type="entry name" value="DNA CYTOSINE-5- -METHYLTRANSFERASE 3-RELATED"/>
    <property type="match status" value="1"/>
</dbReference>
<feature type="active site" evidence="9">
    <location>
        <position position="524"/>
    </location>
</feature>
<dbReference type="Gene3D" id="3.40.50.150">
    <property type="entry name" value="Vaccinia Virus protein VP39"/>
    <property type="match status" value="1"/>
</dbReference>
<evidence type="ECO:0000256" key="8">
    <source>
        <dbReference type="ARBA" id="ARBA00023242"/>
    </source>
</evidence>
<dbReference type="PANTHER" id="PTHR23068:SF25">
    <property type="entry name" value="DNA (CYTOSINE-5)-METHYLTRANSFERASE DRM2"/>
    <property type="match status" value="1"/>
</dbReference>
<evidence type="ECO:0000313" key="13">
    <source>
        <dbReference type="Proteomes" id="UP000001514"/>
    </source>
</evidence>
<evidence type="ECO:0000256" key="1">
    <source>
        <dbReference type="ARBA" id="ARBA00004123"/>
    </source>
</evidence>